<name>A0A073I0N4_9SPIT</name>
<dbReference type="Proteomes" id="UP000053232">
    <property type="component" value="Unassembled WGS sequence"/>
</dbReference>
<dbReference type="AlphaFoldDB" id="A0A073I0N4"/>
<feature type="region of interest" description="Disordered" evidence="1">
    <location>
        <begin position="1"/>
        <end position="35"/>
    </location>
</feature>
<keyword evidence="3" id="KW-1185">Reference proteome</keyword>
<sequence length="93" mass="10595">MGSQTQEFQQQTRHHSMKALLQQSTGQAGFGQQASQNISGQQQSVINNQLIVQQQQEQMQLLNIQTQLTTIMTLFSQQMNLNGSSSQQYIYFQ</sequence>
<reference evidence="3" key="1">
    <citation type="journal article" date="2014" name="Cell">
        <title>The Architecture of a Scrambled Genome Reveals Massive Levels of Genomic Rearrangement during Development.</title>
        <authorList>
            <person name="Chen X."/>
            <person name="Bracht J.R."/>
            <person name="Goldman A.D."/>
            <person name="Dolzhenko E."/>
            <person name="Clay D.M."/>
            <person name="Swart E.C."/>
            <person name="Perlman D.H."/>
            <person name="Doak T.G."/>
            <person name="Stuart A."/>
            <person name="Amemiya C.T."/>
            <person name="Sebra R.P."/>
            <person name="Landweber L.F."/>
        </authorList>
    </citation>
    <scope>NUCLEOTIDE SEQUENCE [LARGE SCALE GENOMIC DNA]</scope>
    <source>
        <strain evidence="3">JRB310</strain>
    </source>
</reference>
<organism evidence="2 3">
    <name type="scientific">Oxytricha trifallax</name>
    <dbReference type="NCBI Taxonomy" id="1172189"/>
    <lineage>
        <taxon>Eukaryota</taxon>
        <taxon>Sar</taxon>
        <taxon>Alveolata</taxon>
        <taxon>Ciliophora</taxon>
        <taxon>Intramacronucleata</taxon>
        <taxon>Spirotrichea</taxon>
        <taxon>Stichotrichia</taxon>
        <taxon>Sporadotrichida</taxon>
        <taxon>Oxytrichidae</taxon>
        <taxon>Oxytrichinae</taxon>
        <taxon>Oxytricha</taxon>
    </lineage>
</organism>
<comment type="caution">
    <text evidence="2">The sequence shown here is derived from an EMBL/GenBank/DDBJ whole genome shotgun (WGS) entry which is preliminary data.</text>
</comment>
<dbReference type="EMBL" id="ARYC01001033">
    <property type="protein sequence ID" value="KEJ83040.1"/>
    <property type="molecule type" value="Genomic_DNA"/>
</dbReference>
<protein>
    <submittedName>
        <fullName evidence="2">Uncharacterized protein</fullName>
    </submittedName>
</protein>
<feature type="compositionally biased region" description="Polar residues" evidence="1">
    <location>
        <begin position="1"/>
        <end position="11"/>
    </location>
</feature>
<evidence type="ECO:0000313" key="3">
    <source>
        <dbReference type="Proteomes" id="UP000053232"/>
    </source>
</evidence>
<evidence type="ECO:0000256" key="1">
    <source>
        <dbReference type="SAM" id="MobiDB-lite"/>
    </source>
</evidence>
<evidence type="ECO:0000313" key="2">
    <source>
        <dbReference type="EMBL" id="KEJ83040.1"/>
    </source>
</evidence>
<proteinExistence type="predicted"/>
<gene>
    <name evidence="2" type="ORF">OXYTRIMIC_723</name>
</gene>
<accession>A0A073I0N4</accession>